<dbReference type="Pfam" id="PF00106">
    <property type="entry name" value="adh_short"/>
    <property type="match status" value="1"/>
</dbReference>
<accession>A0A8H6LYG9</accession>
<protein>
    <submittedName>
        <fullName evidence="1">Short-chain dehydrogenase/reductase SDR</fullName>
    </submittedName>
</protein>
<dbReference type="PRINTS" id="PR00081">
    <property type="entry name" value="GDHRDH"/>
</dbReference>
<comment type="caution">
    <text evidence="1">The sequence shown here is derived from an EMBL/GenBank/DDBJ whole genome shotgun (WGS) entry which is preliminary data.</text>
</comment>
<keyword evidence="2" id="KW-1185">Reference proteome</keyword>
<reference evidence="1 2" key="1">
    <citation type="submission" date="2020-07" db="EMBL/GenBank/DDBJ databases">
        <title>Comparative genomics of pyrophilous fungi reveals a link between fire events and developmental genes.</title>
        <authorList>
            <consortium name="DOE Joint Genome Institute"/>
            <person name="Steindorff A.S."/>
            <person name="Carver A."/>
            <person name="Calhoun S."/>
            <person name="Stillman K."/>
            <person name="Liu H."/>
            <person name="Lipzen A."/>
            <person name="Pangilinan J."/>
            <person name="Labutti K."/>
            <person name="Bruns T.D."/>
            <person name="Grigoriev I.V."/>
        </authorList>
    </citation>
    <scope>NUCLEOTIDE SEQUENCE [LARGE SCALE GENOMIC DNA]</scope>
    <source>
        <strain evidence="1 2">CBS 144469</strain>
    </source>
</reference>
<evidence type="ECO:0000313" key="2">
    <source>
        <dbReference type="Proteomes" id="UP000521943"/>
    </source>
</evidence>
<sequence>MAANVAKRVLVVAGAGNGSGTGAATARLFAKNGYHVALIARGADSLNKVSEEINAAGGQAAPFPLKSYSHEDIATTWAAIHERFPKPEYEVRAAVWNAGHGVWKPFLDITPTDVQECLDTSVAAAFAFARHSILAFKENEIDPTNGKRGALIFTGATASIRGNVVTSAFSAAKHGARALSQSLAKEFGKQNIHVSHAIIDGGILTDRWRAMKASDPSSITDDNVRLRPESIAESYLYLVNQDNSSWTWELDLRPAHEKW</sequence>
<organism evidence="1 2">
    <name type="scientific">Ephemerocybe angulata</name>
    <dbReference type="NCBI Taxonomy" id="980116"/>
    <lineage>
        <taxon>Eukaryota</taxon>
        <taxon>Fungi</taxon>
        <taxon>Dikarya</taxon>
        <taxon>Basidiomycota</taxon>
        <taxon>Agaricomycotina</taxon>
        <taxon>Agaricomycetes</taxon>
        <taxon>Agaricomycetidae</taxon>
        <taxon>Agaricales</taxon>
        <taxon>Agaricineae</taxon>
        <taxon>Psathyrellaceae</taxon>
        <taxon>Ephemerocybe</taxon>
    </lineage>
</organism>
<evidence type="ECO:0000313" key="1">
    <source>
        <dbReference type="EMBL" id="KAF6747515.1"/>
    </source>
</evidence>
<dbReference type="OrthoDB" id="5399006at2759"/>
<dbReference type="EMBL" id="JACGCI010000080">
    <property type="protein sequence ID" value="KAF6747515.1"/>
    <property type="molecule type" value="Genomic_DNA"/>
</dbReference>
<dbReference type="PANTHER" id="PTHR43431:SF7">
    <property type="entry name" value="OXIDOREDUCTASE, SHORT CHAIN DEHYDROGENASE_REDUCTASE FAMILY (AFU_ORTHOLOGUE AFUA_5G14000)"/>
    <property type="match status" value="1"/>
</dbReference>
<dbReference type="InterPro" id="IPR036291">
    <property type="entry name" value="NAD(P)-bd_dom_sf"/>
</dbReference>
<dbReference type="SUPFAM" id="SSF51735">
    <property type="entry name" value="NAD(P)-binding Rossmann-fold domains"/>
    <property type="match status" value="1"/>
</dbReference>
<proteinExistence type="predicted"/>
<dbReference type="AlphaFoldDB" id="A0A8H6LYG9"/>
<dbReference type="PANTHER" id="PTHR43431">
    <property type="entry name" value="OXIDOREDUCTASE, SHORT CHAIN DEHYDROGENASE/REDUCTASE FAMILY (AFU_ORTHOLOGUE AFUA_5G14000)"/>
    <property type="match status" value="1"/>
</dbReference>
<dbReference type="Gene3D" id="3.40.50.720">
    <property type="entry name" value="NAD(P)-binding Rossmann-like Domain"/>
    <property type="match status" value="1"/>
</dbReference>
<dbReference type="InterPro" id="IPR002347">
    <property type="entry name" value="SDR_fam"/>
</dbReference>
<gene>
    <name evidence="1" type="ORF">DFP72DRAFT_604453</name>
</gene>
<dbReference type="Proteomes" id="UP000521943">
    <property type="component" value="Unassembled WGS sequence"/>
</dbReference>
<name>A0A8H6LYG9_9AGAR</name>